<feature type="region of interest" description="Disordered" evidence="1">
    <location>
        <begin position="100"/>
        <end position="140"/>
    </location>
</feature>
<feature type="region of interest" description="Disordered" evidence="1">
    <location>
        <begin position="1"/>
        <end position="26"/>
    </location>
</feature>
<evidence type="ECO:0000313" key="3">
    <source>
        <dbReference type="Proteomes" id="UP001420932"/>
    </source>
</evidence>
<evidence type="ECO:0000313" key="2">
    <source>
        <dbReference type="EMBL" id="KAK9168346.1"/>
    </source>
</evidence>
<evidence type="ECO:0000256" key="1">
    <source>
        <dbReference type="SAM" id="MobiDB-lite"/>
    </source>
</evidence>
<feature type="compositionally biased region" description="Gly residues" evidence="1">
    <location>
        <begin position="17"/>
        <end position="26"/>
    </location>
</feature>
<feature type="compositionally biased region" description="Polar residues" evidence="1">
    <location>
        <begin position="110"/>
        <end position="125"/>
    </location>
</feature>
<sequence length="223" mass="23632">MTIPTSSLNVAQKSGGRNSGGGGGIGWMKNDGETVVVVGMVYRDNGEVNLVNCDSEGTVGARTVAASIAAFTAASTATSTVASNASTVVSTAALHCLLPLVPPPPPPRTSHASIATSPTTTSQEKPSGLPPLSAEDWSLESPKPSPLFAICRRLDSGESDEMELSVHFKKASRTKGCYVTEQRKKLELGMEMKPFLLGLLMRNTVEVMKPTEEWNPIPYIKED</sequence>
<reference evidence="2 3" key="1">
    <citation type="submission" date="2024-01" db="EMBL/GenBank/DDBJ databases">
        <title>Genome assemblies of Stephania.</title>
        <authorList>
            <person name="Yang L."/>
        </authorList>
    </citation>
    <scope>NUCLEOTIDE SEQUENCE [LARGE SCALE GENOMIC DNA]</scope>
    <source>
        <strain evidence="2">YNDBR</strain>
        <tissue evidence="2">Leaf</tissue>
    </source>
</reference>
<dbReference type="EMBL" id="JBBNAF010000001">
    <property type="protein sequence ID" value="KAK9168346.1"/>
    <property type="molecule type" value="Genomic_DNA"/>
</dbReference>
<name>A0AAP0LCB4_9MAGN</name>
<organism evidence="2 3">
    <name type="scientific">Stephania yunnanensis</name>
    <dbReference type="NCBI Taxonomy" id="152371"/>
    <lineage>
        <taxon>Eukaryota</taxon>
        <taxon>Viridiplantae</taxon>
        <taxon>Streptophyta</taxon>
        <taxon>Embryophyta</taxon>
        <taxon>Tracheophyta</taxon>
        <taxon>Spermatophyta</taxon>
        <taxon>Magnoliopsida</taxon>
        <taxon>Ranunculales</taxon>
        <taxon>Menispermaceae</taxon>
        <taxon>Menispermoideae</taxon>
        <taxon>Cissampelideae</taxon>
        <taxon>Stephania</taxon>
    </lineage>
</organism>
<protein>
    <submittedName>
        <fullName evidence="2">Uncharacterized protein</fullName>
    </submittedName>
</protein>
<dbReference type="AlphaFoldDB" id="A0AAP0LCB4"/>
<feature type="compositionally biased region" description="Polar residues" evidence="1">
    <location>
        <begin position="1"/>
        <end position="12"/>
    </location>
</feature>
<gene>
    <name evidence="2" type="ORF">Syun_000486</name>
</gene>
<keyword evidence="3" id="KW-1185">Reference proteome</keyword>
<proteinExistence type="predicted"/>
<dbReference type="Proteomes" id="UP001420932">
    <property type="component" value="Unassembled WGS sequence"/>
</dbReference>
<accession>A0AAP0LCB4</accession>
<comment type="caution">
    <text evidence="2">The sequence shown here is derived from an EMBL/GenBank/DDBJ whole genome shotgun (WGS) entry which is preliminary data.</text>
</comment>